<evidence type="ECO:0000313" key="2">
    <source>
        <dbReference type="Proteomes" id="UP001231649"/>
    </source>
</evidence>
<dbReference type="EMBL" id="CM056792">
    <property type="protein sequence ID" value="KAJ8722199.1"/>
    <property type="molecule type" value="Genomic_DNA"/>
</dbReference>
<gene>
    <name evidence="1" type="ORF">PYW08_004601</name>
</gene>
<protein>
    <submittedName>
        <fullName evidence="1">Uncharacterized protein</fullName>
    </submittedName>
</protein>
<dbReference type="Proteomes" id="UP001231649">
    <property type="component" value="Chromosome 16"/>
</dbReference>
<reference evidence="1" key="1">
    <citation type="submission" date="2023-03" db="EMBL/GenBank/DDBJ databases">
        <title>Chromosome-level genomes of two armyworms, Mythimna separata and Mythimna loreyi, provide insights into the biosynthesis and reception of sex pheromones.</title>
        <authorList>
            <person name="Zhao H."/>
        </authorList>
    </citation>
    <scope>NUCLEOTIDE SEQUENCE</scope>
    <source>
        <strain evidence="1">BeijingLab</strain>
    </source>
</reference>
<evidence type="ECO:0000313" key="1">
    <source>
        <dbReference type="EMBL" id="KAJ8722199.1"/>
    </source>
</evidence>
<keyword evidence="2" id="KW-1185">Reference proteome</keyword>
<name>A0ACC2QQE1_9NEOP</name>
<comment type="caution">
    <text evidence="1">The sequence shown here is derived from an EMBL/GenBank/DDBJ whole genome shotgun (WGS) entry which is preliminary data.</text>
</comment>
<sequence>MKDFLVLLLINCLCSIVLGTSDDENSNKSLDEEDEEEDNENAIDESDDQGQLDGSAPPSNCWMTLDAANHLNIMDRIDDNYFDVRHDVQEALEERNFDKKMIKGFRASRGAAYRELNAHQTRMIPSGINLGGFCMLRMPESVLFFHRMKLRNNTFFTVQYLHNDLTSMVIRINLGLNDIHLKGAYERTLNDLKPNVLLYSPTFGEVEFLLKDVKYKIEGRYRVVRNRLLIELISSEILCDDILMTYVTQAIESTPARIEKENLGGFLSKMKTDLDLWLKDYFNDYLTLEADTEGIPEMAQLAKYDQEKTVALEDFTDQSINAIVTRIRLLNAETIRVPSFTFKTIHGLQIKLFDGVLHGLDTMYRRSVPTGLKQKKIRKVDSVVGFSNLKVVYKYEALVPTAVPPLTGLLTLSANELTAHLALAMVKDPETVDLDIEFLGQAKPEALTLEGGANILIANFKHLLEHQILSVMSNSLIYSVIMLKSLPRCEPFLPGHILKKDKKPDTNYPDPETSDEENNDLRKRKHSRQSSHKEQQKPIMKQSTTQPPKAEAKVNLTAKAGDNLKKNQTEQKKLRIGKKKLTKKTKKRRLLDVFIKDLKSH</sequence>
<organism evidence="1 2">
    <name type="scientific">Mythimna loreyi</name>
    <dbReference type="NCBI Taxonomy" id="667449"/>
    <lineage>
        <taxon>Eukaryota</taxon>
        <taxon>Metazoa</taxon>
        <taxon>Ecdysozoa</taxon>
        <taxon>Arthropoda</taxon>
        <taxon>Hexapoda</taxon>
        <taxon>Insecta</taxon>
        <taxon>Pterygota</taxon>
        <taxon>Neoptera</taxon>
        <taxon>Endopterygota</taxon>
        <taxon>Lepidoptera</taxon>
        <taxon>Glossata</taxon>
        <taxon>Ditrysia</taxon>
        <taxon>Noctuoidea</taxon>
        <taxon>Noctuidae</taxon>
        <taxon>Noctuinae</taxon>
        <taxon>Hadenini</taxon>
        <taxon>Mythimna</taxon>
    </lineage>
</organism>
<accession>A0ACC2QQE1</accession>
<proteinExistence type="predicted"/>